<dbReference type="EMBL" id="CP012159">
    <property type="protein sequence ID" value="AKT35933.1"/>
    <property type="molecule type" value="Genomic_DNA"/>
</dbReference>
<accession>A0A0K1E5T3</accession>
<evidence type="ECO:0000313" key="2">
    <source>
        <dbReference type="Proteomes" id="UP000067626"/>
    </source>
</evidence>
<protein>
    <submittedName>
        <fullName evidence="1">Uncharacterized protein</fullName>
    </submittedName>
</protein>
<dbReference type="Proteomes" id="UP000067626">
    <property type="component" value="Chromosome"/>
</dbReference>
<sequence>MESSTFTSTALFERFFAPLYPQDALADLGLARATDANPAGNPSILKQLEEAATIFAKLAPAALGLPELALDFSDDSVHRLAAALSRERRDQWLAPPAPDQPPLLVTLVIHGALYVGACIVKNHGGQWQVRRPLWESQVRLDSSAGSADLAIFHWWLKALSDEEVDKGRLADRYRTHVEVPTFDPERLPVIASADRRLPRLAKVRYDLLYKHLRAHLPELRSVGDDFPSPERFDEMGFRWLDFLLLGGGRMLLLHGPGAQGVHLFWMDLGGFVQSAFYQADAFPEHVVQVEDDRLQVIVSISGQPRMHEMLWWGT</sequence>
<reference evidence="1 2" key="1">
    <citation type="submission" date="2015-07" db="EMBL/GenBank/DDBJ databases">
        <title>Genome analysis of myxobacterium Chondromyces crocatus Cm c5 reveals a high potential for natural compound synthesis and the genetic basis for the loss of fruiting body formation.</title>
        <authorList>
            <person name="Zaburannyi N."/>
            <person name="Bunk B."/>
            <person name="Maier J."/>
            <person name="Overmann J."/>
            <person name="Mueller R."/>
        </authorList>
    </citation>
    <scope>NUCLEOTIDE SEQUENCE [LARGE SCALE GENOMIC DNA]</scope>
    <source>
        <strain evidence="1 2">Cm c5</strain>
    </source>
</reference>
<dbReference type="AlphaFoldDB" id="A0A0K1E5T3"/>
<dbReference type="STRING" id="52.CMC5_000450"/>
<name>A0A0K1E5T3_CHOCO</name>
<gene>
    <name evidence="1" type="ORF">CMC5_000450</name>
</gene>
<evidence type="ECO:0000313" key="1">
    <source>
        <dbReference type="EMBL" id="AKT35933.1"/>
    </source>
</evidence>
<dbReference type="OrthoDB" id="5499575at2"/>
<proteinExistence type="predicted"/>
<dbReference type="RefSeq" id="WP_050428523.1">
    <property type="nucleotide sequence ID" value="NZ_CP012159.1"/>
</dbReference>
<organism evidence="1 2">
    <name type="scientific">Chondromyces crocatus</name>
    <dbReference type="NCBI Taxonomy" id="52"/>
    <lineage>
        <taxon>Bacteria</taxon>
        <taxon>Pseudomonadati</taxon>
        <taxon>Myxococcota</taxon>
        <taxon>Polyangia</taxon>
        <taxon>Polyangiales</taxon>
        <taxon>Polyangiaceae</taxon>
        <taxon>Chondromyces</taxon>
    </lineage>
</organism>
<dbReference type="KEGG" id="ccro:CMC5_000450"/>
<keyword evidence="2" id="KW-1185">Reference proteome</keyword>